<dbReference type="Gene3D" id="3.30.200.20">
    <property type="entry name" value="Phosphorylase Kinase, domain 1"/>
    <property type="match status" value="1"/>
</dbReference>
<keyword evidence="2" id="KW-0418">Kinase</keyword>
<dbReference type="Proteomes" id="UP000501690">
    <property type="component" value="Linkage Group LG5"/>
</dbReference>
<proteinExistence type="predicted"/>
<keyword evidence="2" id="KW-0808">Transferase</keyword>
<dbReference type="SUPFAM" id="SSF56112">
    <property type="entry name" value="Protein kinase-like (PK-like)"/>
    <property type="match status" value="1"/>
</dbReference>
<dbReference type="GO" id="GO:0016020">
    <property type="term" value="C:membrane"/>
    <property type="evidence" value="ECO:0007669"/>
    <property type="project" value="UniProtKB-SubCell"/>
</dbReference>
<protein>
    <submittedName>
        <fullName evidence="4">Uncharacterized protein</fullName>
    </submittedName>
</protein>
<evidence type="ECO:0000313" key="4">
    <source>
        <dbReference type="EMBL" id="QCD93918.1"/>
    </source>
</evidence>
<keyword evidence="5" id="KW-1185">Reference proteome</keyword>
<organism evidence="4 5">
    <name type="scientific">Vigna unguiculata</name>
    <name type="common">Cowpea</name>
    <dbReference type="NCBI Taxonomy" id="3917"/>
    <lineage>
        <taxon>Eukaryota</taxon>
        <taxon>Viridiplantae</taxon>
        <taxon>Streptophyta</taxon>
        <taxon>Embryophyta</taxon>
        <taxon>Tracheophyta</taxon>
        <taxon>Spermatophyta</taxon>
        <taxon>Magnoliopsida</taxon>
        <taxon>eudicotyledons</taxon>
        <taxon>Gunneridae</taxon>
        <taxon>Pentapetalae</taxon>
        <taxon>rosids</taxon>
        <taxon>fabids</taxon>
        <taxon>Fabales</taxon>
        <taxon>Fabaceae</taxon>
        <taxon>Papilionoideae</taxon>
        <taxon>50 kb inversion clade</taxon>
        <taxon>NPAAA clade</taxon>
        <taxon>indigoferoid/millettioid clade</taxon>
        <taxon>Phaseoleae</taxon>
        <taxon>Vigna</taxon>
    </lineage>
</organism>
<dbReference type="GO" id="GO:0004674">
    <property type="term" value="F:protein serine/threonine kinase activity"/>
    <property type="evidence" value="ECO:0007669"/>
    <property type="project" value="UniProtKB-KW"/>
</dbReference>
<reference evidence="4 5" key="1">
    <citation type="submission" date="2019-04" db="EMBL/GenBank/DDBJ databases">
        <title>An improved genome assembly and genetic linkage map for asparagus bean, Vigna unguiculata ssp. sesquipedialis.</title>
        <authorList>
            <person name="Xia Q."/>
            <person name="Zhang R."/>
            <person name="Dong Y."/>
        </authorList>
    </citation>
    <scope>NUCLEOTIDE SEQUENCE [LARGE SCALE GENOMIC DNA]</scope>
    <source>
        <tissue evidence="4">Leaf</tissue>
    </source>
</reference>
<dbReference type="PANTHER" id="PTHR47985:SF90">
    <property type="entry name" value="RECEPTOR SERINE_THREONINE KINASE"/>
    <property type="match status" value="1"/>
</dbReference>
<evidence type="ECO:0000256" key="3">
    <source>
        <dbReference type="ARBA" id="ARBA00023136"/>
    </source>
</evidence>
<dbReference type="EMBL" id="CP039349">
    <property type="protein sequence ID" value="QCD93918.1"/>
    <property type="molecule type" value="Genomic_DNA"/>
</dbReference>
<evidence type="ECO:0000256" key="1">
    <source>
        <dbReference type="ARBA" id="ARBA00004370"/>
    </source>
</evidence>
<name>A0A4D6M000_VIGUN</name>
<dbReference type="PANTHER" id="PTHR47985">
    <property type="entry name" value="OS07G0668900 PROTEIN"/>
    <property type="match status" value="1"/>
</dbReference>
<sequence>MRWLGVVGEEEDEVVVVVARGGGCGCTRWWGGDMHRLANRCYKCVVEEWLAGRQSCWRSCVSPQLVKVVGSSRHKQIDAEIRKFGSVKNDVKVFTYAQLVEATNNFNSESLIDEGGFRNVYKGYIKSVEQTVVVKVLTGMKHKEHENFLQKFRNYFKNIN</sequence>
<evidence type="ECO:0000313" key="5">
    <source>
        <dbReference type="Proteomes" id="UP000501690"/>
    </source>
</evidence>
<dbReference type="AlphaFoldDB" id="A0A4D6M000"/>
<comment type="subcellular location">
    <subcellularLocation>
        <location evidence="1">Membrane</location>
    </subcellularLocation>
</comment>
<keyword evidence="2" id="KW-0723">Serine/threonine-protein kinase</keyword>
<keyword evidence="3" id="KW-0472">Membrane</keyword>
<accession>A0A4D6M000</accession>
<evidence type="ECO:0000256" key="2">
    <source>
        <dbReference type="ARBA" id="ARBA00022527"/>
    </source>
</evidence>
<gene>
    <name evidence="4" type="ORF">DEO72_LG5g1995</name>
</gene>
<dbReference type="InterPro" id="IPR011009">
    <property type="entry name" value="Kinase-like_dom_sf"/>
</dbReference>